<dbReference type="FunCoup" id="F6ZK55">
    <property type="interactions" value="9"/>
</dbReference>
<dbReference type="GeneTree" id="ENSGT00940000160342"/>
<dbReference type="PROSITE" id="PS50915">
    <property type="entry name" value="CRYSTALLIN_BETA_GAMMA"/>
    <property type="match status" value="3"/>
</dbReference>
<gene>
    <name evidence="9" type="primary">CRYGS</name>
</gene>
<proteinExistence type="inferred from homology"/>
<dbReference type="GO" id="GO:0002088">
    <property type="term" value="P:lens development in camera-type eye"/>
    <property type="evidence" value="ECO:0000318"/>
    <property type="project" value="GO_Central"/>
</dbReference>
<sequence length="218" mass="25703">MTKRKFGLNPDQYKTFRWPCLTGAVSDFCPGWGKSTWATRMSKSVAKITFYDDKNFQGHYYECDSDCVDFHTYLSCCNSIRVTSGAWVVYERPNFSGNMYVLTQGEYPDYHHWRGLNDRLSSCKVIHLMSGGQYKLQIFERGDFNGQMYETTEDCPSVMEQFHIREIQSCKVLDGVWVFYEQPNYHGRQYFLDKKEYRKPVDWGSPCTAVQSFRRIME</sequence>
<dbReference type="Bgee" id="ENSMODG00000013295">
    <property type="expression patterns" value="Expressed in skeleton of lower jaw"/>
</dbReference>
<dbReference type="Proteomes" id="UP000002280">
    <property type="component" value="Chromosome 2"/>
</dbReference>
<accession>F6ZK55</accession>
<evidence type="ECO:0000313" key="9">
    <source>
        <dbReference type="Ensembl" id="ENSMODP00000016629.3"/>
    </source>
</evidence>
<dbReference type="SMART" id="SM00247">
    <property type="entry name" value="XTALbg"/>
    <property type="match status" value="2"/>
</dbReference>
<evidence type="ECO:0000256" key="6">
    <source>
        <dbReference type="ARBA" id="ARBA00043077"/>
    </source>
</evidence>
<evidence type="ECO:0000256" key="5">
    <source>
        <dbReference type="ARBA" id="ARBA00040550"/>
    </source>
</evidence>
<dbReference type="InParanoid" id="F6ZK55"/>
<dbReference type="Ensembl" id="ENSMODT00000016934.3">
    <property type="protein sequence ID" value="ENSMODP00000016629.3"/>
    <property type="gene ID" value="ENSMODG00000013295.3"/>
</dbReference>
<evidence type="ECO:0000313" key="10">
    <source>
        <dbReference type="Proteomes" id="UP000002280"/>
    </source>
</evidence>
<dbReference type="InterPro" id="IPR011024">
    <property type="entry name" value="G_crystallin-like"/>
</dbReference>
<keyword evidence="10" id="KW-1185">Reference proteome</keyword>
<organism evidence="9 10">
    <name type="scientific">Monodelphis domestica</name>
    <name type="common">Gray short-tailed opossum</name>
    <dbReference type="NCBI Taxonomy" id="13616"/>
    <lineage>
        <taxon>Eukaryota</taxon>
        <taxon>Metazoa</taxon>
        <taxon>Chordata</taxon>
        <taxon>Craniata</taxon>
        <taxon>Vertebrata</taxon>
        <taxon>Euteleostomi</taxon>
        <taxon>Mammalia</taxon>
        <taxon>Metatheria</taxon>
        <taxon>Didelphimorphia</taxon>
        <taxon>Didelphidae</taxon>
        <taxon>Monodelphis</taxon>
    </lineage>
</organism>
<dbReference type="InterPro" id="IPR001064">
    <property type="entry name" value="Beta/gamma_crystallin"/>
</dbReference>
<dbReference type="PANTHER" id="PTHR11818:SF6">
    <property type="entry name" value="GAMMA-CRYSTALLIN S"/>
    <property type="match status" value="1"/>
</dbReference>
<dbReference type="AlphaFoldDB" id="F6ZK55"/>
<dbReference type="InterPro" id="IPR050252">
    <property type="entry name" value="Beta/Gamma-Crystallin"/>
</dbReference>
<protein>
    <recommendedName>
        <fullName evidence="5">Gamma-crystallin S</fullName>
    </recommendedName>
    <alternativeName>
        <fullName evidence="6">Beta-crystallin S</fullName>
    </alternativeName>
    <alternativeName>
        <fullName evidence="7">Gamma-S-crystallin</fullName>
    </alternativeName>
</protein>
<dbReference type="FunFam" id="2.60.20.10:FF:000001">
    <property type="entry name" value="Crystallin gamma S"/>
    <property type="match status" value="1"/>
</dbReference>
<dbReference type="Gene3D" id="2.60.20.10">
    <property type="entry name" value="Crystallins"/>
    <property type="match status" value="2"/>
</dbReference>
<evidence type="ECO:0000259" key="8">
    <source>
        <dbReference type="PROSITE" id="PS50915"/>
    </source>
</evidence>
<dbReference type="eggNOG" id="ENOG502QQAM">
    <property type="taxonomic scope" value="Eukaryota"/>
</dbReference>
<reference evidence="9 10" key="1">
    <citation type="journal article" date="2007" name="Nature">
        <title>Genome of the marsupial Monodelphis domestica reveals innovation in non-coding sequences.</title>
        <authorList>
            <person name="Mikkelsen T.S."/>
            <person name="Wakefield M.J."/>
            <person name="Aken B."/>
            <person name="Amemiya C.T."/>
            <person name="Chang J.L."/>
            <person name="Duke S."/>
            <person name="Garber M."/>
            <person name="Gentles A.J."/>
            <person name="Goodstadt L."/>
            <person name="Heger A."/>
            <person name="Jurka J."/>
            <person name="Kamal M."/>
            <person name="Mauceli E."/>
            <person name="Searle S.M."/>
            <person name="Sharpe T."/>
            <person name="Baker M.L."/>
            <person name="Batzer M.A."/>
            <person name="Benos P.V."/>
            <person name="Belov K."/>
            <person name="Clamp M."/>
            <person name="Cook A."/>
            <person name="Cuff J."/>
            <person name="Das R."/>
            <person name="Davidow L."/>
            <person name="Deakin J.E."/>
            <person name="Fazzari M.J."/>
            <person name="Glass J.L."/>
            <person name="Grabherr M."/>
            <person name="Greally J.M."/>
            <person name="Gu W."/>
            <person name="Hore T.A."/>
            <person name="Huttley G.A."/>
            <person name="Kleber M."/>
            <person name="Jirtle R.L."/>
            <person name="Koina E."/>
            <person name="Lee J.T."/>
            <person name="Mahony S."/>
            <person name="Marra M.A."/>
            <person name="Miller R.D."/>
            <person name="Nicholls R.D."/>
            <person name="Oda M."/>
            <person name="Papenfuss A.T."/>
            <person name="Parra Z.E."/>
            <person name="Pollock D.D."/>
            <person name="Ray D.A."/>
            <person name="Schein J.E."/>
            <person name="Speed T.P."/>
            <person name="Thompson K."/>
            <person name="VandeBerg J.L."/>
            <person name="Wade C.M."/>
            <person name="Walker J.A."/>
            <person name="Waters P.D."/>
            <person name="Webber C."/>
            <person name="Weidman J.R."/>
            <person name="Xie X."/>
            <person name="Zody M.C."/>
            <person name="Baldwin J."/>
            <person name="Abdouelleil A."/>
            <person name="Abdulkadir J."/>
            <person name="Abebe A."/>
            <person name="Abera B."/>
            <person name="Abreu J."/>
            <person name="Acer S.C."/>
            <person name="Aftuck L."/>
            <person name="Alexander A."/>
            <person name="An P."/>
            <person name="Anderson E."/>
            <person name="Anderson S."/>
            <person name="Arachi H."/>
            <person name="Azer M."/>
            <person name="Bachantsang P."/>
            <person name="Barry A."/>
            <person name="Bayul T."/>
            <person name="Berlin A."/>
            <person name="Bessette D."/>
            <person name="Bloom T."/>
            <person name="Bloom T."/>
            <person name="Boguslavskiy L."/>
            <person name="Bonnet C."/>
            <person name="Boukhgalter B."/>
            <person name="Bourzgui I."/>
            <person name="Brown A."/>
            <person name="Cahill P."/>
            <person name="Channer S."/>
            <person name="Cheshatsang Y."/>
            <person name="Chuda L."/>
            <person name="Citroen M."/>
            <person name="Collymore A."/>
            <person name="Cooke P."/>
            <person name="Costello M."/>
            <person name="D'Aco K."/>
            <person name="Daza R."/>
            <person name="De Haan G."/>
            <person name="DeGray S."/>
            <person name="DeMaso C."/>
            <person name="Dhargay N."/>
            <person name="Dooley K."/>
            <person name="Dooley E."/>
            <person name="Doricent M."/>
            <person name="Dorje P."/>
            <person name="Dorjee K."/>
            <person name="Dupes A."/>
            <person name="Elong R."/>
            <person name="Falk J."/>
            <person name="Farina A."/>
            <person name="Faro S."/>
            <person name="Ferguson D."/>
            <person name="Fisher S."/>
            <person name="Foley C.D."/>
            <person name="Franke A."/>
            <person name="Friedrich D."/>
            <person name="Gadbois L."/>
            <person name="Gearin G."/>
            <person name="Gearin C.R."/>
            <person name="Giannoukos G."/>
            <person name="Goode T."/>
            <person name="Graham J."/>
            <person name="Grandbois E."/>
            <person name="Grewal S."/>
            <person name="Gyaltsen K."/>
            <person name="Hafez N."/>
            <person name="Hagos B."/>
            <person name="Hall J."/>
            <person name="Henson C."/>
            <person name="Hollinger A."/>
            <person name="Honan T."/>
            <person name="Huard M.D."/>
            <person name="Hughes L."/>
            <person name="Hurhula B."/>
            <person name="Husby M.E."/>
            <person name="Kamat A."/>
            <person name="Kanga B."/>
            <person name="Kashin S."/>
            <person name="Khazanovich D."/>
            <person name="Kisner P."/>
            <person name="Lance K."/>
            <person name="Lara M."/>
            <person name="Lee W."/>
            <person name="Lennon N."/>
            <person name="Letendre F."/>
            <person name="LeVine R."/>
            <person name="Lipovsky A."/>
            <person name="Liu X."/>
            <person name="Liu J."/>
            <person name="Liu S."/>
            <person name="Lokyitsang T."/>
            <person name="Lokyitsang Y."/>
            <person name="Lubonja R."/>
            <person name="Lui A."/>
            <person name="MacDonald P."/>
            <person name="Magnisalis V."/>
            <person name="Maru K."/>
            <person name="Matthews C."/>
            <person name="McCusker W."/>
            <person name="McDonough S."/>
            <person name="Mehta T."/>
            <person name="Meldrim J."/>
            <person name="Meneus L."/>
            <person name="Mihai O."/>
            <person name="Mihalev A."/>
            <person name="Mihova T."/>
            <person name="Mittelman R."/>
            <person name="Mlenga V."/>
            <person name="Montmayeur A."/>
            <person name="Mulrain L."/>
            <person name="Navidi A."/>
            <person name="Naylor J."/>
            <person name="Negash T."/>
            <person name="Nguyen T."/>
            <person name="Nguyen N."/>
            <person name="Nicol R."/>
            <person name="Norbu C."/>
            <person name="Norbu N."/>
            <person name="Novod N."/>
            <person name="O'Neill B."/>
            <person name="Osman S."/>
            <person name="Markiewicz E."/>
            <person name="Oyono O.L."/>
            <person name="Patti C."/>
            <person name="Phunkhang P."/>
            <person name="Pierre F."/>
            <person name="Priest M."/>
            <person name="Raghuraman S."/>
            <person name="Rege F."/>
            <person name="Reyes R."/>
            <person name="Rise C."/>
            <person name="Rogov P."/>
            <person name="Ross K."/>
            <person name="Ryan E."/>
            <person name="Settipalli S."/>
            <person name="Shea T."/>
            <person name="Sherpa N."/>
            <person name="Shi L."/>
            <person name="Shih D."/>
            <person name="Sparrow T."/>
            <person name="Spaulding J."/>
            <person name="Stalker J."/>
            <person name="Stange-Thomann N."/>
            <person name="Stavropoulos S."/>
            <person name="Stone C."/>
            <person name="Strader C."/>
            <person name="Tesfaye S."/>
            <person name="Thomson T."/>
            <person name="Thoulutsang Y."/>
            <person name="Thoulutsang D."/>
            <person name="Topham K."/>
            <person name="Topping I."/>
            <person name="Tsamla T."/>
            <person name="Vassiliev H."/>
            <person name="Vo A."/>
            <person name="Wangchuk T."/>
            <person name="Wangdi T."/>
            <person name="Weiand M."/>
            <person name="Wilkinson J."/>
            <person name="Wilson A."/>
            <person name="Yadav S."/>
            <person name="Young G."/>
            <person name="Yu Q."/>
            <person name="Zembek L."/>
            <person name="Zhong D."/>
            <person name="Zimmer A."/>
            <person name="Zwirko Z."/>
            <person name="Jaffe D.B."/>
            <person name="Alvarez P."/>
            <person name="Brockman W."/>
            <person name="Butler J."/>
            <person name="Chin C."/>
            <person name="Gnerre S."/>
            <person name="MacCallum I."/>
            <person name="Graves J.A."/>
            <person name="Ponting C.P."/>
            <person name="Breen M."/>
            <person name="Samollow P.B."/>
            <person name="Lander E.S."/>
            <person name="Lindblad-Toh K."/>
        </authorList>
    </citation>
    <scope>NUCLEOTIDE SEQUENCE [LARGE SCALE GENOMIC DNA]</scope>
</reference>
<keyword evidence="4" id="KW-0677">Repeat</keyword>
<evidence type="ECO:0000256" key="1">
    <source>
        <dbReference type="ARBA" id="ARBA00003689"/>
    </source>
</evidence>
<evidence type="ECO:0000256" key="3">
    <source>
        <dbReference type="ARBA" id="ARBA00022613"/>
    </source>
</evidence>
<feature type="domain" description="Beta/gamma crystallin 'Greek key'" evidence="8">
    <location>
        <begin position="175"/>
        <end position="217"/>
    </location>
</feature>
<dbReference type="FunFam" id="2.60.20.10:FF:000003">
    <property type="entry name" value="Crystallin gamma S"/>
    <property type="match status" value="1"/>
</dbReference>
<dbReference type="GO" id="GO:0007601">
    <property type="term" value="P:visual perception"/>
    <property type="evidence" value="ECO:0000318"/>
    <property type="project" value="GO_Central"/>
</dbReference>
<dbReference type="GO" id="GO:0002009">
    <property type="term" value="P:morphogenesis of an epithelium"/>
    <property type="evidence" value="ECO:0007669"/>
    <property type="project" value="Ensembl"/>
</dbReference>
<name>F6ZK55_MONDO</name>
<keyword evidence="3" id="KW-0273">Eye lens protein</keyword>
<feature type="domain" description="Beta/gamma crystallin 'Greek key'" evidence="8">
    <location>
        <begin position="46"/>
        <end position="84"/>
    </location>
</feature>
<reference evidence="9" key="2">
    <citation type="submission" date="2025-08" db="UniProtKB">
        <authorList>
            <consortium name="Ensembl"/>
        </authorList>
    </citation>
    <scope>IDENTIFICATION</scope>
</reference>
<dbReference type="Pfam" id="PF00030">
    <property type="entry name" value="Crystall"/>
    <property type="match status" value="2"/>
</dbReference>
<dbReference type="PRINTS" id="PR01367">
    <property type="entry name" value="BGCRYSTALLIN"/>
</dbReference>
<dbReference type="OMA" id="MEQFHIR"/>
<dbReference type="STRING" id="13616.ENSMODP00000016629"/>
<evidence type="ECO:0000256" key="7">
    <source>
        <dbReference type="ARBA" id="ARBA00043189"/>
    </source>
</evidence>
<evidence type="ECO:0000256" key="2">
    <source>
        <dbReference type="ARBA" id="ARBA00009646"/>
    </source>
</evidence>
<dbReference type="PANTHER" id="PTHR11818">
    <property type="entry name" value="BETA/GAMMA CRYSTALLIN"/>
    <property type="match status" value="1"/>
</dbReference>
<feature type="domain" description="Beta/gamma crystallin 'Greek key'" evidence="8">
    <location>
        <begin position="85"/>
        <end position="127"/>
    </location>
</feature>
<evidence type="ECO:0000256" key="4">
    <source>
        <dbReference type="ARBA" id="ARBA00022737"/>
    </source>
</evidence>
<comment type="similarity">
    <text evidence="2">Belongs to the beta/gamma-crystallin family.</text>
</comment>
<comment type="function">
    <text evidence="1">Crystallins are the dominant structural components of the vertebrate eye lens.</text>
</comment>
<dbReference type="GO" id="GO:0005212">
    <property type="term" value="F:structural constituent of eye lens"/>
    <property type="evidence" value="ECO:0000318"/>
    <property type="project" value="GO_Central"/>
</dbReference>
<dbReference type="HOGENOM" id="CLU_081883_1_1_1"/>
<dbReference type="SUPFAM" id="SSF49695">
    <property type="entry name" value="gamma-Crystallin-like"/>
    <property type="match status" value="1"/>
</dbReference>
<reference evidence="9" key="3">
    <citation type="submission" date="2025-09" db="UniProtKB">
        <authorList>
            <consortium name="Ensembl"/>
        </authorList>
    </citation>
    <scope>IDENTIFICATION</scope>
</reference>